<dbReference type="Gene3D" id="3.90.280.10">
    <property type="entry name" value="PEBP-like"/>
    <property type="match status" value="1"/>
</dbReference>
<dbReference type="Proteomes" id="UP000256645">
    <property type="component" value="Unassembled WGS sequence"/>
</dbReference>
<dbReference type="SUPFAM" id="SSF49777">
    <property type="entry name" value="PEBP-like"/>
    <property type="match status" value="1"/>
</dbReference>
<dbReference type="InterPro" id="IPR035810">
    <property type="entry name" value="PEBP_euk"/>
</dbReference>
<dbReference type="GO" id="GO:0046578">
    <property type="term" value="P:regulation of Ras protein signal transduction"/>
    <property type="evidence" value="ECO:0007669"/>
    <property type="project" value="TreeGrafter"/>
</dbReference>
<proteinExistence type="predicted"/>
<protein>
    <recommendedName>
        <fullName evidence="4">PEBP-like protein</fullName>
    </recommendedName>
</protein>
<evidence type="ECO:0008006" key="4">
    <source>
        <dbReference type="Google" id="ProtNLM"/>
    </source>
</evidence>
<sequence>MKAGSFSLVLALVGVAAAMTPPGLIPSNTENMTVFFNTSSLATNGIAIAQSAAKNTPTLALDKSLTGTTFMVLMVDPDAGNVGGNGSSAFLHWMQDGFTSSSKSVTVGNKTVFALENTENVVPIAAYLPPGPPTGQTHRYTQYLVDTTGVKGFTVSPSVANSTMTRVAFNMQDFVKQANLTIISANFWKTTGGT</sequence>
<keyword evidence="1" id="KW-0732">Signal</keyword>
<dbReference type="GO" id="GO:0030162">
    <property type="term" value="P:regulation of proteolysis"/>
    <property type="evidence" value="ECO:0007669"/>
    <property type="project" value="TreeGrafter"/>
</dbReference>
<dbReference type="OrthoDB" id="2506647at2759"/>
<feature type="chain" id="PRO_5017686631" description="PEBP-like protein" evidence="1">
    <location>
        <begin position="19"/>
        <end position="194"/>
    </location>
</feature>
<accession>A0A3D8SED3</accession>
<dbReference type="EMBL" id="PDLM01000002">
    <property type="protein sequence ID" value="RDW84683.1"/>
    <property type="molecule type" value="Genomic_DNA"/>
</dbReference>
<dbReference type="PANTHER" id="PTHR11362:SF141">
    <property type="entry name" value="PHOSPHATIDYLETHANOLAMINE-BINDING PROTEIN"/>
    <property type="match status" value="1"/>
</dbReference>
<dbReference type="GO" id="GO:0005543">
    <property type="term" value="F:phospholipid binding"/>
    <property type="evidence" value="ECO:0007669"/>
    <property type="project" value="TreeGrafter"/>
</dbReference>
<keyword evidence="3" id="KW-1185">Reference proteome</keyword>
<gene>
    <name evidence="2" type="ORF">BP6252_02273</name>
</gene>
<dbReference type="GO" id="GO:0030414">
    <property type="term" value="F:peptidase inhibitor activity"/>
    <property type="evidence" value="ECO:0007669"/>
    <property type="project" value="TreeGrafter"/>
</dbReference>
<evidence type="ECO:0000256" key="1">
    <source>
        <dbReference type="SAM" id="SignalP"/>
    </source>
</evidence>
<dbReference type="AlphaFoldDB" id="A0A3D8SED3"/>
<dbReference type="Pfam" id="PF01161">
    <property type="entry name" value="PBP"/>
    <property type="match status" value="1"/>
</dbReference>
<dbReference type="PANTHER" id="PTHR11362">
    <property type="entry name" value="PHOSPHATIDYLETHANOLAMINE-BINDING PROTEIN"/>
    <property type="match status" value="1"/>
</dbReference>
<evidence type="ECO:0000313" key="3">
    <source>
        <dbReference type="Proteomes" id="UP000256645"/>
    </source>
</evidence>
<dbReference type="InterPro" id="IPR008914">
    <property type="entry name" value="PEBP"/>
</dbReference>
<comment type="caution">
    <text evidence="2">The sequence shown here is derived from an EMBL/GenBank/DDBJ whole genome shotgun (WGS) entry which is preliminary data.</text>
</comment>
<reference evidence="2 3" key="1">
    <citation type="journal article" date="2018" name="IMA Fungus">
        <title>IMA Genome-F 9: Draft genome sequence of Annulohypoxylon stygium, Aspergillus mulundensis, Berkeleyomyces basicola (syn. Thielaviopsis basicola), Ceratocystis smalleyi, two Cercospora beticola strains, Coleophoma cylindrospora, Fusarium fracticaudum, Phialophora cf. hyalina, and Morchella septimelata.</title>
        <authorList>
            <person name="Wingfield B.D."/>
            <person name="Bills G.F."/>
            <person name="Dong Y."/>
            <person name="Huang W."/>
            <person name="Nel W.J."/>
            <person name="Swalarsk-Parry B.S."/>
            <person name="Vaghefi N."/>
            <person name="Wilken P.M."/>
            <person name="An Z."/>
            <person name="de Beer Z.W."/>
            <person name="De Vos L."/>
            <person name="Chen L."/>
            <person name="Duong T.A."/>
            <person name="Gao Y."/>
            <person name="Hammerbacher A."/>
            <person name="Kikkert J.R."/>
            <person name="Li Y."/>
            <person name="Li H."/>
            <person name="Li K."/>
            <person name="Li Q."/>
            <person name="Liu X."/>
            <person name="Ma X."/>
            <person name="Naidoo K."/>
            <person name="Pethybridge S.J."/>
            <person name="Sun J."/>
            <person name="Steenkamp E.T."/>
            <person name="van der Nest M.A."/>
            <person name="van Wyk S."/>
            <person name="Wingfield M.J."/>
            <person name="Xiong C."/>
            <person name="Yue Q."/>
            <person name="Zhang X."/>
        </authorList>
    </citation>
    <scope>NUCLEOTIDE SEQUENCE [LARGE SCALE GENOMIC DNA]</scope>
    <source>
        <strain evidence="2 3">BP6252</strain>
    </source>
</reference>
<evidence type="ECO:0000313" key="2">
    <source>
        <dbReference type="EMBL" id="RDW84683.1"/>
    </source>
</evidence>
<dbReference type="STRING" id="1849047.A0A3D8SED3"/>
<feature type="signal peptide" evidence="1">
    <location>
        <begin position="1"/>
        <end position="18"/>
    </location>
</feature>
<name>A0A3D8SED3_9HELO</name>
<dbReference type="CDD" id="cd00866">
    <property type="entry name" value="PEBP_euk"/>
    <property type="match status" value="1"/>
</dbReference>
<organism evidence="2 3">
    <name type="scientific">Coleophoma cylindrospora</name>
    <dbReference type="NCBI Taxonomy" id="1849047"/>
    <lineage>
        <taxon>Eukaryota</taxon>
        <taxon>Fungi</taxon>
        <taxon>Dikarya</taxon>
        <taxon>Ascomycota</taxon>
        <taxon>Pezizomycotina</taxon>
        <taxon>Leotiomycetes</taxon>
        <taxon>Helotiales</taxon>
        <taxon>Dermateaceae</taxon>
        <taxon>Coleophoma</taxon>
    </lineage>
</organism>
<dbReference type="InterPro" id="IPR036610">
    <property type="entry name" value="PEBP-like_sf"/>
</dbReference>